<dbReference type="AlphaFoldDB" id="A0A917M6Q6"/>
<sequence>MSKIVVIEHLTLDGVMQSPGLPDEDTRDGFEYGGWAEAGNDPVMMKVQSKYMSSSWSLLVGRTTYEGLANAWKDQSRDQSIAKALSNVEKFVASTTMVEPLPWENSILLKGNIPETVAQLKKEHNKTIVIFGSGELVQSLMQHDLIDEYVLMIHPLVLGKGRRLFLGDGSLAHLKLVDSVTTDTGVIIATYRTVLEQ</sequence>
<protein>
    <submittedName>
        <fullName evidence="2">Deaminase</fullName>
    </submittedName>
</protein>
<organism evidence="2 3">
    <name type="scientific">Virgibacillus oceani</name>
    <dbReference type="NCBI Taxonomy" id="1479511"/>
    <lineage>
        <taxon>Bacteria</taxon>
        <taxon>Bacillati</taxon>
        <taxon>Bacillota</taxon>
        <taxon>Bacilli</taxon>
        <taxon>Bacillales</taxon>
        <taxon>Bacillaceae</taxon>
        <taxon>Virgibacillus</taxon>
    </lineage>
</organism>
<accession>A0A917M6Q6</accession>
<dbReference type="PANTHER" id="PTHR38011:SF2">
    <property type="entry name" value="BIFUNCTIONAL DEAMINASE-REDUCTASE DOMAIN PROTEIN"/>
    <property type="match status" value="1"/>
</dbReference>
<evidence type="ECO:0000313" key="2">
    <source>
        <dbReference type="EMBL" id="GGG78552.1"/>
    </source>
</evidence>
<gene>
    <name evidence="2" type="ORF">GCM10011398_24800</name>
</gene>
<comment type="caution">
    <text evidence="2">The sequence shown here is derived from an EMBL/GenBank/DDBJ whole genome shotgun (WGS) entry which is preliminary data.</text>
</comment>
<name>A0A917M6Q6_9BACI</name>
<dbReference type="EMBL" id="BMFR01000010">
    <property type="protein sequence ID" value="GGG78552.1"/>
    <property type="molecule type" value="Genomic_DNA"/>
</dbReference>
<evidence type="ECO:0000259" key="1">
    <source>
        <dbReference type="Pfam" id="PF01872"/>
    </source>
</evidence>
<dbReference type="RefSeq" id="WP_188455700.1">
    <property type="nucleotide sequence ID" value="NZ_BMFR01000010.1"/>
</dbReference>
<dbReference type="SUPFAM" id="SSF53597">
    <property type="entry name" value="Dihydrofolate reductase-like"/>
    <property type="match status" value="1"/>
</dbReference>
<dbReference type="Gene3D" id="3.40.430.10">
    <property type="entry name" value="Dihydrofolate Reductase, subunit A"/>
    <property type="match status" value="1"/>
</dbReference>
<reference evidence="2" key="1">
    <citation type="journal article" date="2014" name="Int. J. Syst. Evol. Microbiol.">
        <title>Complete genome sequence of Corynebacterium casei LMG S-19264T (=DSM 44701T), isolated from a smear-ripened cheese.</title>
        <authorList>
            <consortium name="US DOE Joint Genome Institute (JGI-PGF)"/>
            <person name="Walter F."/>
            <person name="Albersmeier A."/>
            <person name="Kalinowski J."/>
            <person name="Ruckert C."/>
        </authorList>
    </citation>
    <scope>NUCLEOTIDE SEQUENCE</scope>
    <source>
        <strain evidence="2">CGMCC 1.12754</strain>
    </source>
</reference>
<dbReference type="InterPro" id="IPR050765">
    <property type="entry name" value="Riboflavin_Biosynth_HTPR"/>
</dbReference>
<dbReference type="Pfam" id="PF01872">
    <property type="entry name" value="RibD_C"/>
    <property type="match status" value="1"/>
</dbReference>
<dbReference type="GO" id="GO:0009231">
    <property type="term" value="P:riboflavin biosynthetic process"/>
    <property type="evidence" value="ECO:0007669"/>
    <property type="project" value="InterPro"/>
</dbReference>
<dbReference type="PANTHER" id="PTHR38011">
    <property type="entry name" value="DIHYDROFOLATE REDUCTASE FAMILY PROTEIN (AFU_ORTHOLOGUE AFUA_8G06820)"/>
    <property type="match status" value="1"/>
</dbReference>
<evidence type="ECO:0000313" key="3">
    <source>
        <dbReference type="Proteomes" id="UP000622860"/>
    </source>
</evidence>
<proteinExistence type="predicted"/>
<dbReference type="InterPro" id="IPR024072">
    <property type="entry name" value="DHFR-like_dom_sf"/>
</dbReference>
<keyword evidence="3" id="KW-1185">Reference proteome</keyword>
<dbReference type="InterPro" id="IPR002734">
    <property type="entry name" value="RibDG_C"/>
</dbReference>
<dbReference type="GO" id="GO:0008703">
    <property type="term" value="F:5-amino-6-(5-phosphoribosylamino)uracil reductase activity"/>
    <property type="evidence" value="ECO:0007669"/>
    <property type="project" value="InterPro"/>
</dbReference>
<reference evidence="2" key="2">
    <citation type="submission" date="2020-09" db="EMBL/GenBank/DDBJ databases">
        <authorList>
            <person name="Sun Q."/>
            <person name="Zhou Y."/>
        </authorList>
    </citation>
    <scope>NUCLEOTIDE SEQUENCE</scope>
    <source>
        <strain evidence="2">CGMCC 1.12754</strain>
    </source>
</reference>
<dbReference type="Proteomes" id="UP000622860">
    <property type="component" value="Unassembled WGS sequence"/>
</dbReference>
<feature type="domain" description="Bacterial bifunctional deaminase-reductase C-terminal" evidence="1">
    <location>
        <begin position="8"/>
        <end position="187"/>
    </location>
</feature>